<dbReference type="EMBL" id="SSTE01009356">
    <property type="protein sequence ID" value="KAA0053477.1"/>
    <property type="molecule type" value="Genomic_DNA"/>
</dbReference>
<comment type="caution">
    <text evidence="2">The sequence shown here is derived from an EMBL/GenBank/DDBJ whole genome shotgun (WGS) entry which is preliminary data.</text>
</comment>
<protein>
    <recommendedName>
        <fullName evidence="1">BIRD-IDD transcription factor second C2H2 zinc finger domain-containing protein</fullName>
    </recommendedName>
</protein>
<sequence>MIAFRALGDLTGIKKHFCRKIMRVGIEVVECVCVIKLDGLKSAIVYVFDSTFDCKNIDAAKEVGPKSFLRGPLDDSKANKTRTTSPPEDCNVNSTLPFTLQICRVEDLTVEGTITGSVIHFHWVRDIFVYLSGAISASGLGCTGGVGRGRIFANGLGAGGGHGGKGGDGYYNGSFINGGVAYGDPNLPCELGSGNGNGSLAGETAGGGIIGKL</sequence>
<feature type="domain" description="BIRD-IDD transcription factor second C2H2 zinc finger" evidence="1">
    <location>
        <begin position="5"/>
        <end position="20"/>
    </location>
</feature>
<evidence type="ECO:0000313" key="2">
    <source>
        <dbReference type="EMBL" id="KAA0053477.1"/>
    </source>
</evidence>
<dbReference type="OrthoDB" id="1938193at2759"/>
<name>A0A5A7UG60_CUCMM</name>
<evidence type="ECO:0000259" key="1">
    <source>
        <dbReference type="Pfam" id="PF22996"/>
    </source>
</evidence>
<dbReference type="Proteomes" id="UP000321393">
    <property type="component" value="Unassembled WGS sequence"/>
</dbReference>
<evidence type="ECO:0000313" key="3">
    <source>
        <dbReference type="Proteomes" id="UP000321393"/>
    </source>
</evidence>
<accession>A0A5A7UG60</accession>
<dbReference type="STRING" id="1194695.A0A5A7UG60"/>
<dbReference type="InterPro" id="IPR055186">
    <property type="entry name" value="C2H2-2nd_BIRD-IDD"/>
</dbReference>
<dbReference type="PANTHER" id="PTHR31513:SF10">
    <property type="entry name" value="TYROSINE-PROTEIN KINASE EPHRIN TYPE A_B RECEPTOR-LIKE DOMAIN-CONTAINING PROTEIN"/>
    <property type="match status" value="1"/>
</dbReference>
<gene>
    <name evidence="2" type="ORF">E6C27_scaffold190G00250</name>
</gene>
<dbReference type="PANTHER" id="PTHR31513">
    <property type="entry name" value="EPHRIN TYPE-B RECEPTOR"/>
    <property type="match status" value="1"/>
</dbReference>
<proteinExistence type="predicted"/>
<organism evidence="2 3">
    <name type="scientific">Cucumis melo var. makuwa</name>
    <name type="common">Oriental melon</name>
    <dbReference type="NCBI Taxonomy" id="1194695"/>
    <lineage>
        <taxon>Eukaryota</taxon>
        <taxon>Viridiplantae</taxon>
        <taxon>Streptophyta</taxon>
        <taxon>Embryophyta</taxon>
        <taxon>Tracheophyta</taxon>
        <taxon>Spermatophyta</taxon>
        <taxon>Magnoliopsida</taxon>
        <taxon>eudicotyledons</taxon>
        <taxon>Gunneridae</taxon>
        <taxon>Pentapetalae</taxon>
        <taxon>rosids</taxon>
        <taxon>fabids</taxon>
        <taxon>Cucurbitales</taxon>
        <taxon>Cucurbitaceae</taxon>
        <taxon>Benincaseae</taxon>
        <taxon>Cucumis</taxon>
    </lineage>
</organism>
<reference evidence="2 3" key="1">
    <citation type="submission" date="2019-08" db="EMBL/GenBank/DDBJ databases">
        <title>Draft genome sequences of two oriental melons (Cucumis melo L. var makuwa).</title>
        <authorList>
            <person name="Kwon S.-Y."/>
        </authorList>
    </citation>
    <scope>NUCLEOTIDE SEQUENCE [LARGE SCALE GENOMIC DNA]</scope>
    <source>
        <strain evidence="3">cv. SW 3</strain>
        <tissue evidence="2">Leaf</tissue>
    </source>
</reference>
<dbReference type="Pfam" id="PF22996">
    <property type="entry name" value="C2H2-2nd_BIRD-IDD"/>
    <property type="match status" value="1"/>
</dbReference>
<dbReference type="AlphaFoldDB" id="A0A5A7UG60"/>